<reference evidence="2" key="1">
    <citation type="submission" date="2020-01" db="EMBL/GenBank/DDBJ databases">
        <authorList>
            <person name="Meier V. D."/>
            <person name="Meier V D."/>
        </authorList>
    </citation>
    <scope>NUCLEOTIDE SEQUENCE</scope>
    <source>
        <strain evidence="2">HLG_WM_MAG_08</strain>
    </source>
</reference>
<feature type="region of interest" description="Disordered" evidence="1">
    <location>
        <begin position="73"/>
        <end position="102"/>
    </location>
</feature>
<dbReference type="AlphaFoldDB" id="A0A6S6U135"/>
<evidence type="ECO:0000256" key="1">
    <source>
        <dbReference type="SAM" id="MobiDB-lite"/>
    </source>
</evidence>
<accession>A0A6S6U135</accession>
<evidence type="ECO:0000313" key="2">
    <source>
        <dbReference type="EMBL" id="CAA6825395.1"/>
    </source>
</evidence>
<name>A0A6S6U135_9GAMM</name>
<dbReference type="EMBL" id="CACVAV010000398">
    <property type="protein sequence ID" value="CAA6825395.1"/>
    <property type="molecule type" value="Genomic_DNA"/>
</dbReference>
<sequence length="120" mass="13748">MNRQQDFDTTIRVPVVTDLVRPGDPDIIQRVKSGESSEKRQNFEKRLKERIAELQSAAGQDEYSGLARAHAIRSEKRESGDGDADITETPDQTRSMSTDYERQIDKSRHDIIRELSTMLK</sequence>
<organism evidence="2">
    <name type="scientific">uncultured Thiotrichaceae bacterium</name>
    <dbReference type="NCBI Taxonomy" id="298394"/>
    <lineage>
        <taxon>Bacteria</taxon>
        <taxon>Pseudomonadati</taxon>
        <taxon>Pseudomonadota</taxon>
        <taxon>Gammaproteobacteria</taxon>
        <taxon>Thiotrichales</taxon>
        <taxon>Thiotrichaceae</taxon>
        <taxon>environmental samples</taxon>
    </lineage>
</organism>
<feature type="compositionally biased region" description="Polar residues" evidence="1">
    <location>
        <begin position="89"/>
        <end position="98"/>
    </location>
</feature>
<proteinExistence type="predicted"/>
<gene>
    <name evidence="2" type="ORF">HELGO_WM61417</name>
</gene>
<protein>
    <submittedName>
        <fullName evidence="2">Uncharacterized protein</fullName>
    </submittedName>
</protein>